<organism evidence="2 3">
    <name type="scientific">Methanococcus maripaludis</name>
    <name type="common">Methanococcus deltae</name>
    <dbReference type="NCBI Taxonomy" id="39152"/>
    <lineage>
        <taxon>Archaea</taxon>
        <taxon>Methanobacteriati</taxon>
        <taxon>Methanobacteriota</taxon>
        <taxon>Methanomada group</taxon>
        <taxon>Methanococci</taxon>
        <taxon>Methanococcales</taxon>
        <taxon>Methanococcaceae</taxon>
        <taxon>Methanococcus</taxon>
    </lineage>
</organism>
<evidence type="ECO:0000259" key="1">
    <source>
        <dbReference type="Pfam" id="PF13649"/>
    </source>
</evidence>
<dbReference type="GO" id="GO:0008168">
    <property type="term" value="F:methyltransferase activity"/>
    <property type="evidence" value="ECO:0007669"/>
    <property type="project" value="UniProtKB-KW"/>
</dbReference>
<name>A0A7J9PJV7_METMI</name>
<dbReference type="GO" id="GO:0032259">
    <property type="term" value="P:methylation"/>
    <property type="evidence" value="ECO:0007669"/>
    <property type="project" value="UniProtKB-KW"/>
</dbReference>
<proteinExistence type="predicted"/>
<sequence length="280" mass="31762">MKNYYGFDWNEIWNEINEANIKCGAFGECASIWESKEAARAFLNNSFANPERKQFIIDSLPLSPDSRVLDIGSGPGTIAVPVAGRVKHVTAVEPSHGMADVMEEYAAENGVSNLDIVRKRWEELDPSSDLQGPYDIVFASYSLGMQDLRDTIRMMEEVSSKWVYIFWISGMPSWEKGFLELWPQIHGKEFCLTPQADIIYNVLYSMGIYPNIRVAEIESNNHFPDLNSAVSKLSSVYNIETSEQEEILRNYLSTVLARDEKGFAVKESNMGTALWWEMGK</sequence>
<dbReference type="SUPFAM" id="SSF53335">
    <property type="entry name" value="S-adenosyl-L-methionine-dependent methyltransferases"/>
    <property type="match status" value="1"/>
</dbReference>
<comment type="caution">
    <text evidence="2">The sequence shown here is derived from an EMBL/GenBank/DDBJ whole genome shotgun (WGS) entry which is preliminary data.</text>
</comment>
<keyword evidence="2" id="KW-0489">Methyltransferase</keyword>
<reference evidence="2 3" key="1">
    <citation type="submission" date="2020-07" db="EMBL/GenBank/DDBJ databases">
        <title>Genomic Encyclopedia of Type Strains, Phase IV (KMG-V): Genome sequencing to study the core and pangenomes of soil and plant-associated prokaryotes.</title>
        <authorList>
            <person name="Whitman W."/>
        </authorList>
    </citation>
    <scope>NUCLEOTIDE SEQUENCE [LARGE SCALE GENOMIC DNA]</scope>
    <source>
        <strain evidence="2 3">C8</strain>
    </source>
</reference>
<evidence type="ECO:0000313" key="3">
    <source>
        <dbReference type="Proteomes" id="UP000533207"/>
    </source>
</evidence>
<dbReference type="InterPro" id="IPR041698">
    <property type="entry name" value="Methyltransf_25"/>
</dbReference>
<protein>
    <submittedName>
        <fullName evidence="2">SAM-dependent methyltransferase</fullName>
    </submittedName>
</protein>
<dbReference type="EMBL" id="JACDUL010000004">
    <property type="protein sequence ID" value="MBA2862947.1"/>
    <property type="molecule type" value="Genomic_DNA"/>
</dbReference>
<dbReference type="Proteomes" id="UP000533207">
    <property type="component" value="Unassembled WGS sequence"/>
</dbReference>
<evidence type="ECO:0000313" key="2">
    <source>
        <dbReference type="EMBL" id="MBA2862947.1"/>
    </source>
</evidence>
<keyword evidence="2" id="KW-0808">Transferase</keyword>
<dbReference type="AlphaFoldDB" id="A0A7J9PJV7"/>
<dbReference type="Gene3D" id="3.40.50.150">
    <property type="entry name" value="Vaccinia Virus protein VP39"/>
    <property type="match status" value="1"/>
</dbReference>
<dbReference type="RefSeq" id="WP_012067993.1">
    <property type="nucleotide sequence ID" value="NZ_JACDUL010000004.1"/>
</dbReference>
<dbReference type="PANTHER" id="PTHR43667">
    <property type="entry name" value="CYCLOPROPANE-FATTY-ACYL-PHOSPHOLIPID SYNTHASE"/>
    <property type="match status" value="1"/>
</dbReference>
<dbReference type="CDD" id="cd02440">
    <property type="entry name" value="AdoMet_MTases"/>
    <property type="match status" value="1"/>
</dbReference>
<dbReference type="InterPro" id="IPR050723">
    <property type="entry name" value="CFA/CMAS"/>
</dbReference>
<accession>A0A7J9PJV7</accession>
<dbReference type="InterPro" id="IPR029063">
    <property type="entry name" value="SAM-dependent_MTases_sf"/>
</dbReference>
<dbReference type="Pfam" id="PF13649">
    <property type="entry name" value="Methyltransf_25"/>
    <property type="match status" value="1"/>
</dbReference>
<feature type="domain" description="Methyltransferase" evidence="1">
    <location>
        <begin position="68"/>
        <end position="158"/>
    </location>
</feature>
<gene>
    <name evidence="2" type="ORF">HNP90_001844</name>
</gene>
<dbReference type="PANTHER" id="PTHR43667:SF2">
    <property type="entry name" value="FATTY ACID C-METHYL TRANSFERASE"/>
    <property type="match status" value="1"/>
</dbReference>